<dbReference type="GO" id="GO:0005886">
    <property type="term" value="C:plasma membrane"/>
    <property type="evidence" value="ECO:0007669"/>
    <property type="project" value="UniProtKB-SubCell"/>
</dbReference>
<keyword evidence="4 6" id="KW-1133">Transmembrane helix</keyword>
<dbReference type="PANTHER" id="PTHR35007:SF1">
    <property type="entry name" value="PILUS ASSEMBLY PROTEIN"/>
    <property type="match status" value="1"/>
</dbReference>
<keyword evidence="2" id="KW-1003">Cell membrane</keyword>
<organism evidence="8 9">
    <name type="scientific">Panacagrimonas perspica</name>
    <dbReference type="NCBI Taxonomy" id="381431"/>
    <lineage>
        <taxon>Bacteria</taxon>
        <taxon>Pseudomonadati</taxon>
        <taxon>Pseudomonadota</taxon>
        <taxon>Gammaproteobacteria</taxon>
        <taxon>Nevskiales</taxon>
        <taxon>Nevskiaceae</taxon>
        <taxon>Panacagrimonas</taxon>
    </lineage>
</organism>
<keyword evidence="9" id="KW-1185">Reference proteome</keyword>
<dbReference type="AlphaFoldDB" id="A0A4R7P9Z5"/>
<sequence>MTIAPPTLVVLMASLAAGMALHAGHVCRITWRRYQTFFQDTAERNLSEMFLFIDPRALFTANLMLLILVFAVVAIAGGGLFLATLSALVVGASPPLVYTTLRRRRLRTAVSQLPDMLLSLSTNLRSGLSFTQALETVISHQQAPLGQELALVLRELRIGVPHAEAMDNLHRRLPEVEIQLLTAAMKISREIGGNLAETLERISDTLRKRLQMEGKIHSLTAQGRLQGLVMTGLPVFLVIALNQLEPRAMQFLFSAWYGWATIALIVLLEAVGYHFIQRIVNIDV</sequence>
<evidence type="ECO:0000259" key="7">
    <source>
        <dbReference type="Pfam" id="PF00482"/>
    </source>
</evidence>
<dbReference type="InterPro" id="IPR018076">
    <property type="entry name" value="T2SS_GspF_dom"/>
</dbReference>
<dbReference type="OrthoDB" id="5611741at2"/>
<evidence type="ECO:0000256" key="6">
    <source>
        <dbReference type="SAM" id="Phobius"/>
    </source>
</evidence>
<dbReference type="Proteomes" id="UP000295341">
    <property type="component" value="Unassembled WGS sequence"/>
</dbReference>
<keyword evidence="3 6" id="KW-0812">Transmembrane</keyword>
<evidence type="ECO:0000256" key="4">
    <source>
        <dbReference type="ARBA" id="ARBA00022989"/>
    </source>
</evidence>
<proteinExistence type="predicted"/>
<name>A0A4R7P9Z5_9GAMM</name>
<dbReference type="Pfam" id="PF00482">
    <property type="entry name" value="T2SSF"/>
    <property type="match status" value="1"/>
</dbReference>
<evidence type="ECO:0000313" key="9">
    <source>
        <dbReference type="Proteomes" id="UP000295341"/>
    </source>
</evidence>
<feature type="domain" description="Type II secretion system protein GspF" evidence="7">
    <location>
        <begin position="117"/>
        <end position="240"/>
    </location>
</feature>
<feature type="transmembrane region" description="Helical" evidence="6">
    <location>
        <begin position="225"/>
        <end position="244"/>
    </location>
</feature>
<protein>
    <submittedName>
        <fullName evidence="8">Tight adherence protein B</fullName>
    </submittedName>
</protein>
<dbReference type="InterPro" id="IPR042094">
    <property type="entry name" value="T2SS_GspF_sf"/>
</dbReference>
<gene>
    <name evidence="8" type="ORF">DFR24_0047</name>
</gene>
<evidence type="ECO:0000256" key="3">
    <source>
        <dbReference type="ARBA" id="ARBA00022692"/>
    </source>
</evidence>
<feature type="transmembrane region" description="Helical" evidence="6">
    <location>
        <begin position="256"/>
        <end position="276"/>
    </location>
</feature>
<evidence type="ECO:0000313" key="8">
    <source>
        <dbReference type="EMBL" id="TDU30698.1"/>
    </source>
</evidence>
<evidence type="ECO:0000256" key="2">
    <source>
        <dbReference type="ARBA" id="ARBA00022475"/>
    </source>
</evidence>
<dbReference type="RefSeq" id="WP_133879350.1">
    <property type="nucleotide sequence ID" value="NZ_MWIN01000023.1"/>
</dbReference>
<dbReference type="Gene3D" id="1.20.81.30">
    <property type="entry name" value="Type II secretion system (T2SS), domain F"/>
    <property type="match status" value="1"/>
</dbReference>
<dbReference type="EMBL" id="SOBT01000008">
    <property type="protein sequence ID" value="TDU30698.1"/>
    <property type="molecule type" value="Genomic_DNA"/>
</dbReference>
<reference evidence="8 9" key="1">
    <citation type="submission" date="2019-03" db="EMBL/GenBank/DDBJ databases">
        <title>Genomic Encyclopedia of Type Strains, Phase IV (KMG-IV): sequencing the most valuable type-strain genomes for metagenomic binning, comparative biology and taxonomic classification.</title>
        <authorList>
            <person name="Goeker M."/>
        </authorList>
    </citation>
    <scope>NUCLEOTIDE SEQUENCE [LARGE SCALE GENOMIC DNA]</scope>
    <source>
        <strain evidence="8 9">DSM 26377</strain>
    </source>
</reference>
<keyword evidence="5 6" id="KW-0472">Membrane</keyword>
<feature type="transmembrane region" description="Helical" evidence="6">
    <location>
        <begin position="64"/>
        <end position="97"/>
    </location>
</feature>
<comment type="caution">
    <text evidence="8">The sequence shown here is derived from an EMBL/GenBank/DDBJ whole genome shotgun (WGS) entry which is preliminary data.</text>
</comment>
<accession>A0A4R7P9Z5</accession>
<evidence type="ECO:0000256" key="1">
    <source>
        <dbReference type="ARBA" id="ARBA00004651"/>
    </source>
</evidence>
<comment type="subcellular location">
    <subcellularLocation>
        <location evidence="1">Cell membrane</location>
        <topology evidence="1">Multi-pass membrane protein</topology>
    </subcellularLocation>
</comment>
<evidence type="ECO:0000256" key="5">
    <source>
        <dbReference type="ARBA" id="ARBA00023136"/>
    </source>
</evidence>
<dbReference type="PANTHER" id="PTHR35007">
    <property type="entry name" value="INTEGRAL MEMBRANE PROTEIN-RELATED"/>
    <property type="match status" value="1"/>
</dbReference>